<protein>
    <submittedName>
        <fullName evidence="2">Uncharacterized protein</fullName>
    </submittedName>
</protein>
<feature type="transmembrane region" description="Helical" evidence="1">
    <location>
        <begin position="6"/>
        <end position="26"/>
    </location>
</feature>
<evidence type="ECO:0000313" key="3">
    <source>
        <dbReference type="Proteomes" id="UP000256304"/>
    </source>
</evidence>
<comment type="caution">
    <text evidence="2">The sequence shown here is derived from an EMBL/GenBank/DDBJ whole genome shotgun (WGS) entry which is preliminary data.</text>
</comment>
<evidence type="ECO:0000256" key="1">
    <source>
        <dbReference type="SAM" id="Phobius"/>
    </source>
</evidence>
<dbReference type="RefSeq" id="WP_181909711.1">
    <property type="nucleotide sequence ID" value="NZ_QTTN01000031.1"/>
</dbReference>
<organism evidence="2 3">
    <name type="scientific">Paenibacillus taihuensis</name>
    <dbReference type="NCBI Taxonomy" id="1156355"/>
    <lineage>
        <taxon>Bacteria</taxon>
        <taxon>Bacillati</taxon>
        <taxon>Bacillota</taxon>
        <taxon>Bacilli</taxon>
        <taxon>Bacillales</taxon>
        <taxon>Paenibacillaceae</taxon>
        <taxon>Paenibacillus</taxon>
    </lineage>
</organism>
<dbReference type="Proteomes" id="UP000256304">
    <property type="component" value="Unassembled WGS sequence"/>
</dbReference>
<dbReference type="EMBL" id="QTTN01000031">
    <property type="protein sequence ID" value="REE69735.1"/>
    <property type="molecule type" value="Genomic_DNA"/>
</dbReference>
<keyword evidence="3" id="KW-1185">Reference proteome</keyword>
<sequence length="46" mass="4914">MEVMFMIMGFNAAVIVVLGILVNGALEMEPIDITYPTGQTLNGGEL</sequence>
<dbReference type="AlphaFoldDB" id="A0A3D9R348"/>
<accession>A0A3D9R348</accession>
<keyword evidence="1" id="KW-0472">Membrane</keyword>
<name>A0A3D9R348_9BACL</name>
<reference evidence="2 3" key="1">
    <citation type="submission" date="2018-08" db="EMBL/GenBank/DDBJ databases">
        <title>Genomic Encyclopedia of Type Strains, Phase III (KMG-III): the genomes of soil and plant-associated and newly described type strains.</title>
        <authorList>
            <person name="Whitman W."/>
        </authorList>
    </citation>
    <scope>NUCLEOTIDE SEQUENCE [LARGE SCALE GENOMIC DNA]</scope>
    <source>
        <strain evidence="2 3">CGMCC 1.10966</strain>
    </source>
</reference>
<keyword evidence="1" id="KW-1133">Transmembrane helix</keyword>
<proteinExistence type="predicted"/>
<gene>
    <name evidence="2" type="ORF">A8990_13154</name>
</gene>
<evidence type="ECO:0000313" key="2">
    <source>
        <dbReference type="EMBL" id="REE69735.1"/>
    </source>
</evidence>
<keyword evidence="1" id="KW-0812">Transmembrane</keyword>